<dbReference type="PANTHER" id="PTHR37828:SF1">
    <property type="entry name" value="YCII-RELATED DOMAIN-CONTAINING PROTEIN"/>
    <property type="match status" value="1"/>
</dbReference>
<dbReference type="PANTHER" id="PTHR37828">
    <property type="entry name" value="GSR2449 PROTEIN"/>
    <property type="match status" value="1"/>
</dbReference>
<comment type="caution">
    <text evidence="3">The sequence shown here is derived from an EMBL/GenBank/DDBJ whole genome shotgun (WGS) entry which is preliminary data.</text>
</comment>
<dbReference type="InterPro" id="IPR005545">
    <property type="entry name" value="YCII"/>
</dbReference>
<organism evidence="3 4">
    <name type="scientific">Ornithinibacillus salinisoli</name>
    <dbReference type="NCBI Taxonomy" id="1848459"/>
    <lineage>
        <taxon>Bacteria</taxon>
        <taxon>Bacillati</taxon>
        <taxon>Bacillota</taxon>
        <taxon>Bacilli</taxon>
        <taxon>Bacillales</taxon>
        <taxon>Bacillaceae</taxon>
        <taxon>Ornithinibacillus</taxon>
    </lineage>
</organism>
<dbReference type="Gene3D" id="3.30.70.1060">
    <property type="entry name" value="Dimeric alpha+beta barrel"/>
    <property type="match status" value="1"/>
</dbReference>
<dbReference type="RefSeq" id="WP_377557409.1">
    <property type="nucleotide sequence ID" value="NZ_JBHUHQ010000016.1"/>
</dbReference>
<dbReference type="EMBL" id="JBHUHQ010000016">
    <property type="protein sequence ID" value="MFD2044817.1"/>
    <property type="molecule type" value="Genomic_DNA"/>
</dbReference>
<name>A0ABW4W2M0_9BACI</name>
<sequence>MKYFAVFLPMKDEEKSKQYRQEHLDYLQEKSEEGTVFAKGRFTDGTGGLVIFLASSFADVEELVNKDPYIVHGARGYKIHEWEMKK</sequence>
<evidence type="ECO:0000313" key="4">
    <source>
        <dbReference type="Proteomes" id="UP001597383"/>
    </source>
</evidence>
<comment type="similarity">
    <text evidence="1">Belongs to the YciI family.</text>
</comment>
<accession>A0ABW4W2M0</accession>
<dbReference type="Pfam" id="PF03795">
    <property type="entry name" value="YCII"/>
    <property type="match status" value="1"/>
</dbReference>
<evidence type="ECO:0000259" key="2">
    <source>
        <dbReference type="Pfam" id="PF03795"/>
    </source>
</evidence>
<feature type="domain" description="YCII-related" evidence="2">
    <location>
        <begin position="3"/>
        <end position="82"/>
    </location>
</feature>
<evidence type="ECO:0000313" key="3">
    <source>
        <dbReference type="EMBL" id="MFD2044817.1"/>
    </source>
</evidence>
<evidence type="ECO:0000256" key="1">
    <source>
        <dbReference type="ARBA" id="ARBA00007689"/>
    </source>
</evidence>
<reference evidence="4" key="1">
    <citation type="journal article" date="2019" name="Int. J. Syst. Evol. Microbiol.">
        <title>The Global Catalogue of Microorganisms (GCM) 10K type strain sequencing project: providing services to taxonomists for standard genome sequencing and annotation.</title>
        <authorList>
            <consortium name="The Broad Institute Genomics Platform"/>
            <consortium name="The Broad Institute Genome Sequencing Center for Infectious Disease"/>
            <person name="Wu L."/>
            <person name="Ma J."/>
        </authorList>
    </citation>
    <scope>NUCLEOTIDE SEQUENCE [LARGE SCALE GENOMIC DNA]</scope>
    <source>
        <strain evidence="4">R28</strain>
    </source>
</reference>
<dbReference type="InterPro" id="IPR011008">
    <property type="entry name" value="Dimeric_a/b-barrel"/>
</dbReference>
<protein>
    <submittedName>
        <fullName evidence="3">YciI family protein</fullName>
    </submittedName>
</protein>
<dbReference type="SUPFAM" id="SSF54909">
    <property type="entry name" value="Dimeric alpha+beta barrel"/>
    <property type="match status" value="1"/>
</dbReference>
<keyword evidence="4" id="KW-1185">Reference proteome</keyword>
<proteinExistence type="inferred from homology"/>
<gene>
    <name evidence="3" type="ORF">ACFSJF_11105</name>
</gene>
<dbReference type="Proteomes" id="UP001597383">
    <property type="component" value="Unassembled WGS sequence"/>
</dbReference>